<dbReference type="RefSeq" id="WP_006915335.1">
    <property type="nucleotide sequence ID" value="NZ_AFNV02000025.1"/>
</dbReference>
<evidence type="ECO:0000256" key="2">
    <source>
        <dbReference type="SAM" id="SignalP"/>
    </source>
</evidence>
<dbReference type="InterPro" id="IPR018389">
    <property type="entry name" value="DctP_fam"/>
</dbReference>
<dbReference type="NCBIfam" id="NF037995">
    <property type="entry name" value="TRAP_S1"/>
    <property type="match status" value="1"/>
</dbReference>
<dbReference type="STRING" id="1033802.SSPSH_003202"/>
<dbReference type="GO" id="GO:0055085">
    <property type="term" value="P:transmembrane transport"/>
    <property type="evidence" value="ECO:0007669"/>
    <property type="project" value="InterPro"/>
</dbReference>
<feature type="chain" id="PRO_5004626269" evidence="2">
    <location>
        <begin position="29"/>
        <end position="345"/>
    </location>
</feature>
<evidence type="ECO:0000313" key="3">
    <source>
        <dbReference type="EMBL" id="ERJ17983.1"/>
    </source>
</evidence>
<dbReference type="CDD" id="cd13601">
    <property type="entry name" value="PBP2_TRAP_DctP1_3_4_like"/>
    <property type="match status" value="1"/>
</dbReference>
<dbReference type="AlphaFoldDB" id="U2FUE3"/>
<dbReference type="InterPro" id="IPR038404">
    <property type="entry name" value="TRAP_DctP_sf"/>
</dbReference>
<evidence type="ECO:0000256" key="1">
    <source>
        <dbReference type="ARBA" id="ARBA00022729"/>
    </source>
</evidence>
<organism evidence="3 4">
    <name type="scientific">Salinisphaera shabanensis E1L3A</name>
    <dbReference type="NCBI Taxonomy" id="1033802"/>
    <lineage>
        <taxon>Bacteria</taxon>
        <taxon>Pseudomonadati</taxon>
        <taxon>Pseudomonadota</taxon>
        <taxon>Gammaproteobacteria</taxon>
        <taxon>Salinisphaerales</taxon>
        <taxon>Salinisphaeraceae</taxon>
        <taxon>Salinisphaera</taxon>
    </lineage>
</organism>
<dbReference type="EMBL" id="AFNV02000025">
    <property type="protein sequence ID" value="ERJ17983.1"/>
    <property type="molecule type" value="Genomic_DNA"/>
</dbReference>
<accession>U2FUE3</accession>
<reference evidence="3 4" key="2">
    <citation type="journal article" date="2013" name="PLoS ONE">
        <title>INDIGO - INtegrated Data Warehouse of MIcrobial GenOmes with Examples from the Red Sea Extremophiles.</title>
        <authorList>
            <person name="Alam I."/>
            <person name="Antunes A."/>
            <person name="Kamau A.A."/>
            <person name="Ba Alawi W."/>
            <person name="Kalkatawi M."/>
            <person name="Stingl U."/>
            <person name="Bajic V.B."/>
        </authorList>
    </citation>
    <scope>NUCLEOTIDE SEQUENCE [LARGE SCALE GENOMIC DNA]</scope>
    <source>
        <strain evidence="3 4">E1L3A</strain>
    </source>
</reference>
<dbReference type="Proteomes" id="UP000006242">
    <property type="component" value="Unassembled WGS sequence"/>
</dbReference>
<name>U2FUE3_9GAMM</name>
<dbReference type="PANTHER" id="PTHR33376:SF15">
    <property type="entry name" value="BLL6794 PROTEIN"/>
    <property type="match status" value="1"/>
</dbReference>
<sequence>MYKKALARSARVAAFCVLVTVGCVPAQARTLMFADSFPLSHTLSTDGTQRWMKRVETLTDGDIDFRHFPAEQLAKAGEILQKIEDGVIQAGYIGTGYVSDELPLNGALMLPGEVRDTVNASQAYWQLLKNDTPLRQEFLDNGVVPIYAVMLPPYQLVLKRGPVSELGDLRGLKLRSTGSLNLVVQAVGANPVSMAAPDAYLAIQRGTLDGTVLPVTSIAPYKVNEVTKSLSTNGRFGSFGITVAMDKKTYDGLSESQRKAVDQAGDETTAHLAQVIEDEVQTDLAEFRDQGMAVYELPESMREALEPKYQAAQQAWVERMSARGLDGQAVIDAYESALADVDAKR</sequence>
<reference evidence="3 4" key="1">
    <citation type="journal article" date="2011" name="J. Bacteriol.">
        <title>Genome sequence of Salinisphaera shabanensis, a gammaproteobacterium from the harsh, variable environment of the brine-seawater interface of the Shaban Deep in the Red Sea.</title>
        <authorList>
            <person name="Antunes A."/>
            <person name="Alam I."/>
            <person name="Bajic V.B."/>
            <person name="Stingl U."/>
        </authorList>
    </citation>
    <scope>NUCLEOTIDE SEQUENCE [LARGE SCALE GENOMIC DNA]</scope>
    <source>
        <strain evidence="3 4">E1L3A</strain>
    </source>
</reference>
<dbReference type="Gene3D" id="3.40.190.170">
    <property type="entry name" value="Bacterial extracellular solute-binding protein, family 7"/>
    <property type="match status" value="1"/>
</dbReference>
<dbReference type="PROSITE" id="PS51257">
    <property type="entry name" value="PROKAR_LIPOPROTEIN"/>
    <property type="match status" value="1"/>
</dbReference>
<proteinExistence type="predicted"/>
<comment type="caution">
    <text evidence="3">The sequence shown here is derived from an EMBL/GenBank/DDBJ whole genome shotgun (WGS) entry which is preliminary data.</text>
</comment>
<dbReference type="Pfam" id="PF03480">
    <property type="entry name" value="DctP"/>
    <property type="match status" value="1"/>
</dbReference>
<protein>
    <submittedName>
        <fullName evidence="3">DctP subunit protein</fullName>
    </submittedName>
</protein>
<dbReference type="OrthoDB" id="8678862at2"/>
<dbReference type="eggNOG" id="COG1638">
    <property type="taxonomic scope" value="Bacteria"/>
</dbReference>
<gene>
    <name evidence="3" type="ORF">SSPSH_003202</name>
</gene>
<feature type="signal peptide" evidence="2">
    <location>
        <begin position="1"/>
        <end position="28"/>
    </location>
</feature>
<dbReference type="PANTHER" id="PTHR33376">
    <property type="match status" value="1"/>
</dbReference>
<keyword evidence="4" id="KW-1185">Reference proteome</keyword>
<keyword evidence="1 2" id="KW-0732">Signal</keyword>
<evidence type="ECO:0000313" key="4">
    <source>
        <dbReference type="Proteomes" id="UP000006242"/>
    </source>
</evidence>